<protein>
    <submittedName>
        <fullName evidence="1">Uncharacterized protein</fullName>
    </submittedName>
</protein>
<gene>
    <name evidence="1" type="ORF">GSPATT00028295001</name>
</gene>
<dbReference type="InParanoid" id="A0BFE3"/>
<dbReference type="EMBL" id="CT867991">
    <property type="protein sequence ID" value="CAK57260.1"/>
    <property type="molecule type" value="Genomic_DNA"/>
</dbReference>
<keyword evidence="2" id="KW-1185">Reference proteome</keyword>
<dbReference type="AlphaFoldDB" id="A0BFE3"/>
<evidence type="ECO:0000313" key="1">
    <source>
        <dbReference type="EMBL" id="CAK57260.1"/>
    </source>
</evidence>
<accession>A0BFE3</accession>
<dbReference type="Proteomes" id="UP000000600">
    <property type="component" value="Unassembled WGS sequence"/>
</dbReference>
<reference evidence="1 2" key="1">
    <citation type="journal article" date="2006" name="Nature">
        <title>Global trends of whole-genome duplications revealed by the ciliate Paramecium tetraurelia.</title>
        <authorList>
            <consortium name="Genoscope"/>
            <person name="Aury J.-M."/>
            <person name="Jaillon O."/>
            <person name="Duret L."/>
            <person name="Noel B."/>
            <person name="Jubin C."/>
            <person name="Porcel B.M."/>
            <person name="Segurens B."/>
            <person name="Daubin V."/>
            <person name="Anthouard V."/>
            <person name="Aiach N."/>
            <person name="Arnaiz O."/>
            <person name="Billaut A."/>
            <person name="Beisson J."/>
            <person name="Blanc I."/>
            <person name="Bouhouche K."/>
            <person name="Camara F."/>
            <person name="Duharcourt S."/>
            <person name="Guigo R."/>
            <person name="Gogendeau D."/>
            <person name="Katinka M."/>
            <person name="Keller A.-M."/>
            <person name="Kissmehl R."/>
            <person name="Klotz C."/>
            <person name="Koll F."/>
            <person name="Le Moue A."/>
            <person name="Lepere C."/>
            <person name="Malinsky S."/>
            <person name="Nowacki M."/>
            <person name="Nowak J.K."/>
            <person name="Plattner H."/>
            <person name="Poulain J."/>
            <person name="Ruiz F."/>
            <person name="Serrano V."/>
            <person name="Zagulski M."/>
            <person name="Dessen P."/>
            <person name="Betermier M."/>
            <person name="Weissenbach J."/>
            <person name="Scarpelli C."/>
            <person name="Schachter V."/>
            <person name="Sperling L."/>
            <person name="Meyer E."/>
            <person name="Cohen J."/>
            <person name="Wincker P."/>
        </authorList>
    </citation>
    <scope>NUCLEOTIDE SEQUENCE [LARGE SCALE GENOMIC DNA]</scope>
    <source>
        <strain evidence="1 2">Stock d4-2</strain>
    </source>
</reference>
<dbReference type="GeneID" id="5010442"/>
<organism evidence="1 2">
    <name type="scientific">Paramecium tetraurelia</name>
    <dbReference type="NCBI Taxonomy" id="5888"/>
    <lineage>
        <taxon>Eukaryota</taxon>
        <taxon>Sar</taxon>
        <taxon>Alveolata</taxon>
        <taxon>Ciliophora</taxon>
        <taxon>Intramacronucleata</taxon>
        <taxon>Oligohymenophorea</taxon>
        <taxon>Peniculida</taxon>
        <taxon>Parameciidae</taxon>
        <taxon>Paramecium</taxon>
    </lineage>
</organism>
<evidence type="ECO:0000313" key="2">
    <source>
        <dbReference type="Proteomes" id="UP000000600"/>
    </source>
</evidence>
<dbReference type="KEGG" id="ptm:GSPATT00028295001"/>
<name>A0BFE3_PARTE</name>
<dbReference type="RefSeq" id="XP_001424658.1">
    <property type="nucleotide sequence ID" value="XM_001424621.1"/>
</dbReference>
<sequence>MTTVQIRCLRVFSQSQKEFSHFHIIIRSIILCCFELFLPRISYNNPVNEGPLLLEIIKSSGRVERHSHLEVTNINGFGTQQLIARGLKARNTMNLAQLHQCYLVLEVKRQGNEMSHNDGLENQKDKQMHI</sequence>
<proteinExistence type="predicted"/>
<dbReference type="HOGENOM" id="CLU_1942144_0_0_1"/>